<evidence type="ECO:0000313" key="4">
    <source>
        <dbReference type="EMBL" id="KAK4296148.1"/>
    </source>
</evidence>
<dbReference type="SUPFAM" id="SSF52096">
    <property type="entry name" value="ClpP/crotonase"/>
    <property type="match status" value="1"/>
</dbReference>
<dbReference type="AlphaFoldDB" id="A0AAE1TS37"/>
<dbReference type="InterPro" id="IPR014748">
    <property type="entry name" value="Enoyl-CoA_hydra_C"/>
</dbReference>
<dbReference type="CDD" id="cd06558">
    <property type="entry name" value="crotonase-like"/>
    <property type="match status" value="1"/>
</dbReference>
<evidence type="ECO:0000313" key="5">
    <source>
        <dbReference type="Proteomes" id="UP001292094"/>
    </source>
</evidence>
<dbReference type="Pfam" id="PF00378">
    <property type="entry name" value="ECH_1"/>
    <property type="match status" value="1"/>
</dbReference>
<protein>
    <recommendedName>
        <fullName evidence="3">NAD(P)-binding domain-containing protein</fullName>
    </recommendedName>
</protein>
<dbReference type="GO" id="GO:0005739">
    <property type="term" value="C:mitochondrion"/>
    <property type="evidence" value="ECO:0007669"/>
    <property type="project" value="TreeGrafter"/>
</dbReference>
<organism evidence="4 5">
    <name type="scientific">Petrolisthes manimaculis</name>
    <dbReference type="NCBI Taxonomy" id="1843537"/>
    <lineage>
        <taxon>Eukaryota</taxon>
        <taxon>Metazoa</taxon>
        <taxon>Ecdysozoa</taxon>
        <taxon>Arthropoda</taxon>
        <taxon>Crustacea</taxon>
        <taxon>Multicrustacea</taxon>
        <taxon>Malacostraca</taxon>
        <taxon>Eumalacostraca</taxon>
        <taxon>Eucarida</taxon>
        <taxon>Decapoda</taxon>
        <taxon>Pleocyemata</taxon>
        <taxon>Anomura</taxon>
        <taxon>Galatheoidea</taxon>
        <taxon>Porcellanidae</taxon>
        <taxon>Petrolisthes</taxon>
    </lineage>
</organism>
<comment type="similarity">
    <text evidence="1">Belongs to the enoyl-CoA hydratase/isomerase family.</text>
</comment>
<dbReference type="Gene3D" id="3.40.50.720">
    <property type="entry name" value="NAD(P)-binding Rossmann-like Domain"/>
    <property type="match status" value="1"/>
</dbReference>
<dbReference type="GO" id="GO:0016829">
    <property type="term" value="F:lyase activity"/>
    <property type="evidence" value="ECO:0007669"/>
    <property type="project" value="UniProtKB-KW"/>
</dbReference>
<comment type="caution">
    <text evidence="4">The sequence shown here is derived from an EMBL/GenBank/DDBJ whole genome shotgun (WGS) entry which is preliminary data.</text>
</comment>
<accession>A0AAE1TS37</accession>
<sequence length="458" mass="49102">MAGLKKVVVFGATGNTGICATQAAVNMGPDMVVQKLTGDCEGITVFGINRPAAKNAISKNLLKEFKEAIDDVQHDRNVRVVLLRSLVPGVFCAGADLKERAKMKPEEVGPFVSKARGCISSLETLPMPVIVALDGAALGGGLEMALACDLRVAADTTKMGLVETKLAIIPGAGGTQRLPRVVGSAKAKELIFTAAILNGKEAEEIGLVNYVTTQNEAGDAAYHRALELAKKIVPNGPIGVKMAKIAITKGMEVDLSTGLSIEEACYAQKQTDKKYISGYEVTAFVRSPDKLPQDLAAKVTVKVGDVMTPTTVDEAVNGQDAVIILIGRRNDLSETTVLSEGTKNILSAMEKHGIKRVSACLSAFNFWEKAKVPERFYNILSEHERMLESLKSSNLEWIAVLPPHIADDDGKGDYTTLEGNGPGRTISKHDLGHFMVSCLAEEARLYKLWGICDKPKPE</sequence>
<dbReference type="Gene3D" id="1.10.12.10">
    <property type="entry name" value="Lyase 2-enoyl-coa Hydratase, Chain A, domain 2"/>
    <property type="match status" value="1"/>
</dbReference>
<keyword evidence="5" id="KW-1185">Reference proteome</keyword>
<feature type="domain" description="NAD(P)-binding" evidence="3">
    <location>
        <begin position="278"/>
        <end position="441"/>
    </location>
</feature>
<dbReference type="PANTHER" id="PTHR11941:SF171">
    <property type="entry name" value="SD19268P"/>
    <property type="match status" value="1"/>
</dbReference>
<gene>
    <name evidence="4" type="ORF">Pmani_031334</name>
</gene>
<evidence type="ECO:0000256" key="2">
    <source>
        <dbReference type="ARBA" id="ARBA00023239"/>
    </source>
</evidence>
<dbReference type="GO" id="GO:0006635">
    <property type="term" value="P:fatty acid beta-oxidation"/>
    <property type="evidence" value="ECO:0007669"/>
    <property type="project" value="TreeGrafter"/>
</dbReference>
<dbReference type="InterPro" id="IPR029045">
    <property type="entry name" value="ClpP/crotonase-like_dom_sf"/>
</dbReference>
<name>A0AAE1TS37_9EUCA</name>
<dbReference type="Gene3D" id="3.90.226.10">
    <property type="entry name" value="2-enoyl-CoA Hydratase, Chain A, domain 1"/>
    <property type="match status" value="1"/>
</dbReference>
<dbReference type="InterPro" id="IPR001753">
    <property type="entry name" value="Enoyl-CoA_hydra/iso"/>
</dbReference>
<proteinExistence type="inferred from homology"/>
<evidence type="ECO:0000256" key="1">
    <source>
        <dbReference type="ARBA" id="ARBA00005254"/>
    </source>
</evidence>
<dbReference type="EMBL" id="JAWZYT010003914">
    <property type="protein sequence ID" value="KAK4296148.1"/>
    <property type="molecule type" value="Genomic_DNA"/>
</dbReference>
<dbReference type="Pfam" id="PF13460">
    <property type="entry name" value="NAD_binding_10"/>
    <property type="match status" value="1"/>
</dbReference>
<dbReference type="FunFam" id="3.90.226.10:FF:000022">
    <property type="entry name" value="methylglutaconyl-CoA hydratase, mitochondrial isoform X1"/>
    <property type="match status" value="1"/>
</dbReference>
<keyword evidence="2" id="KW-0456">Lyase</keyword>
<reference evidence="4" key="1">
    <citation type="submission" date="2023-11" db="EMBL/GenBank/DDBJ databases">
        <title>Genome assemblies of two species of porcelain crab, Petrolisthes cinctipes and Petrolisthes manimaculis (Anomura: Porcellanidae).</title>
        <authorList>
            <person name="Angst P."/>
        </authorList>
    </citation>
    <scope>NUCLEOTIDE SEQUENCE</scope>
    <source>
        <strain evidence="4">PB745_02</strain>
        <tissue evidence="4">Gill</tissue>
    </source>
</reference>
<dbReference type="PANTHER" id="PTHR11941">
    <property type="entry name" value="ENOYL-COA HYDRATASE-RELATED"/>
    <property type="match status" value="1"/>
</dbReference>
<evidence type="ECO:0000259" key="3">
    <source>
        <dbReference type="Pfam" id="PF13460"/>
    </source>
</evidence>
<dbReference type="InterPro" id="IPR016040">
    <property type="entry name" value="NAD(P)-bd_dom"/>
</dbReference>
<dbReference type="Proteomes" id="UP001292094">
    <property type="component" value="Unassembled WGS sequence"/>
</dbReference>
<dbReference type="InterPro" id="IPR036291">
    <property type="entry name" value="NAD(P)-bd_dom_sf"/>
</dbReference>
<dbReference type="SUPFAM" id="SSF51735">
    <property type="entry name" value="NAD(P)-binding Rossmann-fold domains"/>
    <property type="match status" value="1"/>
</dbReference>